<reference evidence="8" key="1">
    <citation type="submission" date="2020-11" db="EMBL/GenBank/DDBJ databases">
        <title>Chlorella ohadii genome sequencing and assembly.</title>
        <authorList>
            <person name="Murik O."/>
            <person name="Treves H."/>
            <person name="Kedem I."/>
            <person name="Shotland Y."/>
            <person name="Kaplan A."/>
        </authorList>
    </citation>
    <scope>NUCLEOTIDE SEQUENCE</scope>
    <source>
        <strain evidence="8">1</strain>
    </source>
</reference>
<dbReference type="SMART" id="SM00054">
    <property type="entry name" value="EFh"/>
    <property type="match status" value="2"/>
</dbReference>
<evidence type="ECO:0000256" key="3">
    <source>
        <dbReference type="ARBA" id="ARBA00022837"/>
    </source>
</evidence>
<dbReference type="AlphaFoldDB" id="A0AAD5DN67"/>
<accession>A0AAD5DN67</accession>
<dbReference type="PROSITE" id="PS50222">
    <property type="entry name" value="EF_HAND_2"/>
    <property type="match status" value="1"/>
</dbReference>
<dbReference type="GO" id="GO:0004657">
    <property type="term" value="F:proline dehydrogenase activity"/>
    <property type="evidence" value="ECO:0007669"/>
    <property type="project" value="UniProtKB-EC"/>
</dbReference>
<dbReference type="InterPro" id="IPR029041">
    <property type="entry name" value="FAD-linked_oxidoreductase-like"/>
</dbReference>
<dbReference type="GO" id="GO:0010133">
    <property type="term" value="P:L-proline catabolic process to L-glutamate"/>
    <property type="evidence" value="ECO:0007669"/>
    <property type="project" value="TreeGrafter"/>
</dbReference>
<dbReference type="PANTHER" id="PTHR13914">
    <property type="entry name" value="PROLINE OXIDASE"/>
    <property type="match status" value="1"/>
</dbReference>
<evidence type="ECO:0000256" key="2">
    <source>
        <dbReference type="ARBA" id="ARBA00012695"/>
    </source>
</evidence>
<dbReference type="InterPro" id="IPR015659">
    <property type="entry name" value="Proline_oxidase"/>
</dbReference>
<proteinExistence type="inferred from homology"/>
<feature type="compositionally biased region" description="Low complexity" evidence="6">
    <location>
        <begin position="615"/>
        <end position="651"/>
    </location>
</feature>
<dbReference type="InterPro" id="IPR002872">
    <property type="entry name" value="Proline_DH_dom"/>
</dbReference>
<keyword evidence="9" id="KW-1185">Reference proteome</keyword>
<feature type="compositionally biased region" description="Low complexity" evidence="6">
    <location>
        <begin position="669"/>
        <end position="690"/>
    </location>
</feature>
<protein>
    <recommendedName>
        <fullName evidence="2">proline dehydrogenase</fullName>
        <ecNumber evidence="2">1.5.5.2</ecNumber>
    </recommendedName>
</protein>
<dbReference type="InterPro" id="IPR018247">
    <property type="entry name" value="EF_Hand_1_Ca_BS"/>
</dbReference>
<dbReference type="InterPro" id="IPR011992">
    <property type="entry name" value="EF-hand-dom_pair"/>
</dbReference>
<feature type="compositionally biased region" description="Acidic residues" evidence="6">
    <location>
        <begin position="1057"/>
        <end position="1074"/>
    </location>
</feature>
<sequence>MQPSNTSYQAARHPKMLQQPAGLARQLAPALRQLAPAATAGLHRASAALQEAALQSAPERMSEAAEAVKEVMGEGSPVAPPAPPLPHTELDFNDPRAAFKAKSTLDIMRSLLVFSCCKIRPLVAHADSVLAWSKKVFGSTLTNAVIRHTFYKQAGFYGFDWPGFDVVSGQRLGEDAVRIQPTLMKMKASGVRAILDYAAEDDVEQEEGPQSRQGPQASVIVRTYEYESERVCDSRMSIFLKSIEAAHSAEGQGFAAIKVTALGPPALLETASNSLLQIRDLFRRFDADGNGTITKDEFERVYREVFVDEPDWAFSHLDVKKSGLVDYVSWISRVSVMDTAAIASRCRSRGPFAEAALNEQEMQLMRNMMGRVDRLARAAADADVRLLIDAEHSYFQPAIDNTVTELQRQYNREAPLIYNTIQCYLKDSRSRLLDELERARRENYKYGVKLVRGAYMVLERQRAQEMGYPSPIHETKEDTHTNYDACVEEMLRCVQSEGAEVMVASHNQQSIEQAVQKMSSLGMPPSSGVYFGQLLGMADHLTYTLGAHGYGAYKYVPFGAVDEVMPYLIRRAQENSDMLGGVGGEMAMMRTELRSKPDQQQKLPQPPQRQRQKGGKSAPQAQPPAAGTQQRKSKAQAQPSNAAAKPPKAAQGNRGKSSAQQTKGKGKSSRAGAAAAAAGAQSGSSAHSAPSFAALPPDLLRRIFAAVLPPSHVSAPLLQVAEQWFALRRVCRSWAAVLEEEVPSSAALPVNILACVPVPAAVPWLHRHATSLRLAPPPARAIEERPEDPEEALAWLRARCGRLHRACATRGERNHPVNAVAFEYGLFVEKLATGRRTEAGERRNQLTYLCKFFLPLGTTKRAAKEGGLRQQAVLELSALTRLQALDVTWGPPWEGLQPHTFDCSRLRHLPALRSLILHEFAEPCLAGLPPSLRRLTIDGGWSRGGRIRPTAFFTLPHHSSLEQVRVVGYQRDYFGGALELPAVLAGQLLLVAGPDVIDDENAVEVFHYRSRFKVNLGSLCSHSQEVVTDAQLLHLGLPGLEAASLAAVLQPSVSGSEEGETDWWEEEEDDEDEQGLYPPVPAFTWAPDRGMAVHLSHSEDDVVAAVDALAAAIGSGSTRLRRLQICCSAFFVLGSGALVPVHLLETPAGRKALEERWPGLERRFLCAGQRLPVAVHHTASDWLVLTWPAN</sequence>
<comment type="similarity">
    <text evidence="1">Belongs to the proline oxidase family.</text>
</comment>
<evidence type="ECO:0000256" key="6">
    <source>
        <dbReference type="SAM" id="MobiDB-lite"/>
    </source>
</evidence>
<evidence type="ECO:0000256" key="5">
    <source>
        <dbReference type="ARBA" id="ARBA00023062"/>
    </source>
</evidence>
<evidence type="ECO:0000313" key="8">
    <source>
        <dbReference type="EMBL" id="KAI7839458.1"/>
    </source>
</evidence>
<gene>
    <name evidence="8" type="ORF">COHA_006859</name>
</gene>
<evidence type="ECO:0000256" key="1">
    <source>
        <dbReference type="ARBA" id="ARBA00005869"/>
    </source>
</evidence>
<dbReference type="Proteomes" id="UP001205105">
    <property type="component" value="Unassembled WGS sequence"/>
</dbReference>
<evidence type="ECO:0000259" key="7">
    <source>
        <dbReference type="PROSITE" id="PS50222"/>
    </source>
</evidence>
<dbReference type="Pfam" id="PF01619">
    <property type="entry name" value="Pro_dh"/>
    <property type="match status" value="1"/>
</dbReference>
<dbReference type="GO" id="GO:0005739">
    <property type="term" value="C:mitochondrion"/>
    <property type="evidence" value="ECO:0007669"/>
    <property type="project" value="TreeGrafter"/>
</dbReference>
<dbReference type="EMBL" id="JADXDR010000101">
    <property type="protein sequence ID" value="KAI7839458.1"/>
    <property type="molecule type" value="Genomic_DNA"/>
</dbReference>
<dbReference type="CDD" id="cd00051">
    <property type="entry name" value="EFh"/>
    <property type="match status" value="1"/>
</dbReference>
<feature type="region of interest" description="Disordered" evidence="6">
    <location>
        <begin position="594"/>
        <end position="690"/>
    </location>
</feature>
<dbReference type="Gene3D" id="3.20.20.220">
    <property type="match status" value="1"/>
</dbReference>
<dbReference type="PROSITE" id="PS00018">
    <property type="entry name" value="EF_HAND_1"/>
    <property type="match status" value="1"/>
</dbReference>
<evidence type="ECO:0000313" key="9">
    <source>
        <dbReference type="Proteomes" id="UP001205105"/>
    </source>
</evidence>
<feature type="region of interest" description="Disordered" evidence="6">
    <location>
        <begin position="1051"/>
        <end position="1076"/>
    </location>
</feature>
<dbReference type="PANTHER" id="PTHR13914:SF0">
    <property type="entry name" value="PROLINE DEHYDROGENASE 1, MITOCHONDRIAL"/>
    <property type="match status" value="1"/>
</dbReference>
<comment type="caution">
    <text evidence="8">The sequence shown here is derived from an EMBL/GenBank/DDBJ whole genome shotgun (WGS) entry which is preliminary data.</text>
</comment>
<dbReference type="SUPFAM" id="SSF51730">
    <property type="entry name" value="FAD-linked oxidoreductase"/>
    <property type="match status" value="1"/>
</dbReference>
<feature type="domain" description="EF-hand" evidence="7">
    <location>
        <begin position="273"/>
        <end position="308"/>
    </location>
</feature>
<dbReference type="InterPro" id="IPR002048">
    <property type="entry name" value="EF_hand_dom"/>
</dbReference>
<dbReference type="SUPFAM" id="SSF47473">
    <property type="entry name" value="EF-hand"/>
    <property type="match status" value="1"/>
</dbReference>
<name>A0AAD5DN67_9CHLO</name>
<keyword evidence="4" id="KW-0560">Oxidoreductase</keyword>
<keyword evidence="5" id="KW-0642">Proline metabolism</keyword>
<organism evidence="8 9">
    <name type="scientific">Chlorella ohadii</name>
    <dbReference type="NCBI Taxonomy" id="2649997"/>
    <lineage>
        <taxon>Eukaryota</taxon>
        <taxon>Viridiplantae</taxon>
        <taxon>Chlorophyta</taxon>
        <taxon>core chlorophytes</taxon>
        <taxon>Trebouxiophyceae</taxon>
        <taxon>Chlorellales</taxon>
        <taxon>Chlorellaceae</taxon>
        <taxon>Chlorella clade</taxon>
        <taxon>Chlorella</taxon>
    </lineage>
</organism>
<dbReference type="Gene3D" id="1.10.238.10">
    <property type="entry name" value="EF-hand"/>
    <property type="match status" value="1"/>
</dbReference>
<evidence type="ECO:0000256" key="4">
    <source>
        <dbReference type="ARBA" id="ARBA00023002"/>
    </source>
</evidence>
<dbReference type="EC" id="1.5.5.2" evidence="2"/>
<dbReference type="GO" id="GO:0005509">
    <property type="term" value="F:calcium ion binding"/>
    <property type="evidence" value="ECO:0007669"/>
    <property type="project" value="InterPro"/>
</dbReference>
<dbReference type="GO" id="GO:0071949">
    <property type="term" value="F:FAD binding"/>
    <property type="evidence" value="ECO:0007669"/>
    <property type="project" value="TreeGrafter"/>
</dbReference>
<keyword evidence="3" id="KW-0106">Calcium</keyword>